<dbReference type="Pfam" id="PF00578">
    <property type="entry name" value="AhpC-TSA"/>
    <property type="match status" value="1"/>
</dbReference>
<dbReference type="InterPro" id="IPR036249">
    <property type="entry name" value="Thioredoxin-like_sf"/>
</dbReference>
<reference evidence="2 3" key="1">
    <citation type="submission" date="2024-09" db="EMBL/GenBank/DDBJ databases">
        <authorList>
            <person name="Sun Q."/>
            <person name="Mori K."/>
        </authorList>
    </citation>
    <scope>NUCLEOTIDE SEQUENCE [LARGE SCALE GENOMIC DNA]</scope>
    <source>
        <strain evidence="2 3">CECT 8460</strain>
    </source>
</reference>
<dbReference type="RefSeq" id="WP_290283923.1">
    <property type="nucleotide sequence ID" value="NZ_JAUFQN010000007.1"/>
</dbReference>
<name>A0ABV5GHV0_9FLAO</name>
<proteinExistence type="predicted"/>
<gene>
    <name evidence="2" type="ORF">ACFFUU_11310</name>
</gene>
<dbReference type="PANTHER" id="PTHR43640:SF1">
    <property type="entry name" value="THIOREDOXIN-DEPENDENT PEROXIREDOXIN"/>
    <property type="match status" value="1"/>
</dbReference>
<dbReference type="PROSITE" id="PS51352">
    <property type="entry name" value="THIOREDOXIN_2"/>
    <property type="match status" value="1"/>
</dbReference>
<protein>
    <submittedName>
        <fullName evidence="2">Thioredoxin family protein</fullName>
    </submittedName>
</protein>
<evidence type="ECO:0000313" key="2">
    <source>
        <dbReference type="EMBL" id="MFB9090191.1"/>
    </source>
</evidence>
<dbReference type="CDD" id="cd02969">
    <property type="entry name" value="PRX_like1"/>
    <property type="match status" value="1"/>
</dbReference>
<dbReference type="EMBL" id="JBHMFB010000029">
    <property type="protein sequence ID" value="MFB9090191.1"/>
    <property type="molecule type" value="Genomic_DNA"/>
</dbReference>
<dbReference type="InterPro" id="IPR000866">
    <property type="entry name" value="AhpC/TSA"/>
</dbReference>
<sequence length="211" mass="23922">MNRLGYLLIAILFAVLSLSFSVIDNNSNTKTITDFSLKNVDNKKVSLSSYKNAKGFMVIFTCNKCPMAKFYSNRLNTLNKYYKTKGVYLLAIDAMDTLAYKEESFTLMQKKAKADKLNFPYLQDKSQVVAKQFKATHTPQAFIIWKNKSGKYDIKYEGAIDDNAGDAANAKPFLAEAVNELLQNKTVTNTKTESFGCRIFYRGEPQKMKTN</sequence>
<dbReference type="InterPro" id="IPR013766">
    <property type="entry name" value="Thioredoxin_domain"/>
</dbReference>
<evidence type="ECO:0000259" key="1">
    <source>
        <dbReference type="PROSITE" id="PS51352"/>
    </source>
</evidence>
<evidence type="ECO:0000313" key="3">
    <source>
        <dbReference type="Proteomes" id="UP001589576"/>
    </source>
</evidence>
<accession>A0ABV5GHV0</accession>
<feature type="domain" description="Thioredoxin" evidence="1">
    <location>
        <begin position="26"/>
        <end position="183"/>
    </location>
</feature>
<organism evidence="2 3">
    <name type="scientific">Flavobacterium paronense</name>
    <dbReference type="NCBI Taxonomy" id="1392775"/>
    <lineage>
        <taxon>Bacteria</taxon>
        <taxon>Pseudomonadati</taxon>
        <taxon>Bacteroidota</taxon>
        <taxon>Flavobacteriia</taxon>
        <taxon>Flavobacteriales</taxon>
        <taxon>Flavobacteriaceae</taxon>
        <taxon>Flavobacterium</taxon>
    </lineage>
</organism>
<dbReference type="Proteomes" id="UP001589576">
    <property type="component" value="Unassembled WGS sequence"/>
</dbReference>
<dbReference type="Gene3D" id="3.40.30.10">
    <property type="entry name" value="Glutaredoxin"/>
    <property type="match status" value="1"/>
</dbReference>
<keyword evidence="3" id="KW-1185">Reference proteome</keyword>
<dbReference type="SUPFAM" id="SSF52833">
    <property type="entry name" value="Thioredoxin-like"/>
    <property type="match status" value="1"/>
</dbReference>
<dbReference type="InterPro" id="IPR047262">
    <property type="entry name" value="PRX-like1"/>
</dbReference>
<dbReference type="PANTHER" id="PTHR43640">
    <property type="entry name" value="OS07G0260300 PROTEIN"/>
    <property type="match status" value="1"/>
</dbReference>
<comment type="caution">
    <text evidence="2">The sequence shown here is derived from an EMBL/GenBank/DDBJ whole genome shotgun (WGS) entry which is preliminary data.</text>
</comment>